<comment type="caution">
    <text evidence="1">The sequence shown here is derived from an EMBL/GenBank/DDBJ whole genome shotgun (WGS) entry which is preliminary data.</text>
</comment>
<sequence length="150" mass="17100">MNAKEMDALWEMLGILRPKDARLRNETLKLVWSRALEPYAWSDVHEAVLTHFRTQKYFPDVADITGRCPQPREPEALEAVRYRQPTAGERQRTAEMVRRWRAYRAALEAAGLPSLSQAQANGMRCADWDALTRGAGICLEDFLSAEESHA</sequence>
<dbReference type="AlphaFoldDB" id="A0A9D2S744"/>
<accession>A0A9D2S744</accession>
<name>A0A9D2S744_9FIRM</name>
<protein>
    <recommendedName>
        <fullName evidence="3">Replicative helicase inhibitor G39P N-terminal domain-containing protein</fullName>
    </recommendedName>
</protein>
<proteinExistence type="predicted"/>
<evidence type="ECO:0000313" key="1">
    <source>
        <dbReference type="EMBL" id="HJB57945.1"/>
    </source>
</evidence>
<organism evidence="1 2">
    <name type="scientific">Candidatus Flavonifractor intestinipullorum</name>
    <dbReference type="NCBI Taxonomy" id="2838587"/>
    <lineage>
        <taxon>Bacteria</taxon>
        <taxon>Bacillati</taxon>
        <taxon>Bacillota</taxon>
        <taxon>Clostridia</taxon>
        <taxon>Eubacteriales</taxon>
        <taxon>Oscillospiraceae</taxon>
        <taxon>Flavonifractor</taxon>
    </lineage>
</organism>
<dbReference type="Proteomes" id="UP000824208">
    <property type="component" value="Unassembled WGS sequence"/>
</dbReference>
<evidence type="ECO:0000313" key="2">
    <source>
        <dbReference type="Proteomes" id="UP000824208"/>
    </source>
</evidence>
<dbReference type="EMBL" id="DWYC01000088">
    <property type="protein sequence ID" value="HJB57945.1"/>
    <property type="molecule type" value="Genomic_DNA"/>
</dbReference>
<reference evidence="1" key="1">
    <citation type="journal article" date="2021" name="PeerJ">
        <title>Extensive microbial diversity within the chicken gut microbiome revealed by metagenomics and culture.</title>
        <authorList>
            <person name="Gilroy R."/>
            <person name="Ravi A."/>
            <person name="Getino M."/>
            <person name="Pursley I."/>
            <person name="Horton D.L."/>
            <person name="Alikhan N.F."/>
            <person name="Baker D."/>
            <person name="Gharbi K."/>
            <person name="Hall N."/>
            <person name="Watson M."/>
            <person name="Adriaenssens E.M."/>
            <person name="Foster-Nyarko E."/>
            <person name="Jarju S."/>
            <person name="Secka A."/>
            <person name="Antonio M."/>
            <person name="Oren A."/>
            <person name="Chaudhuri R.R."/>
            <person name="La Ragione R."/>
            <person name="Hildebrand F."/>
            <person name="Pallen M.J."/>
        </authorList>
    </citation>
    <scope>NUCLEOTIDE SEQUENCE</scope>
    <source>
        <strain evidence="1">CHK189-11263</strain>
    </source>
</reference>
<gene>
    <name evidence="1" type="ORF">H9714_10380</name>
</gene>
<reference evidence="1" key="2">
    <citation type="submission" date="2021-04" db="EMBL/GenBank/DDBJ databases">
        <authorList>
            <person name="Gilroy R."/>
        </authorList>
    </citation>
    <scope>NUCLEOTIDE SEQUENCE</scope>
    <source>
        <strain evidence="1">CHK189-11263</strain>
    </source>
</reference>
<evidence type="ECO:0008006" key="3">
    <source>
        <dbReference type="Google" id="ProtNLM"/>
    </source>
</evidence>